<keyword evidence="2" id="KW-0732">Signal</keyword>
<evidence type="ECO:0000313" key="4">
    <source>
        <dbReference type="Proteomes" id="UP000198339"/>
    </source>
</evidence>
<accession>A0A239DLB4</accession>
<keyword evidence="4" id="KW-1185">Reference proteome</keyword>
<organism evidence="3 4">
    <name type="scientific">Sphingopyxis indica</name>
    <dbReference type="NCBI Taxonomy" id="436663"/>
    <lineage>
        <taxon>Bacteria</taxon>
        <taxon>Pseudomonadati</taxon>
        <taxon>Pseudomonadota</taxon>
        <taxon>Alphaproteobacteria</taxon>
        <taxon>Sphingomonadales</taxon>
        <taxon>Sphingomonadaceae</taxon>
        <taxon>Sphingopyxis</taxon>
    </lineage>
</organism>
<proteinExistence type="predicted"/>
<evidence type="ECO:0000313" key="3">
    <source>
        <dbReference type="EMBL" id="SNS32622.1"/>
    </source>
</evidence>
<name>A0A239DLB4_9SPHN</name>
<evidence type="ECO:0000256" key="1">
    <source>
        <dbReference type="SAM" id="MobiDB-lite"/>
    </source>
</evidence>
<protein>
    <recommendedName>
        <fullName evidence="5">DUF4261 domain-containing protein</fullName>
    </recommendedName>
</protein>
<evidence type="ECO:0000256" key="2">
    <source>
        <dbReference type="SAM" id="SignalP"/>
    </source>
</evidence>
<evidence type="ECO:0008006" key="5">
    <source>
        <dbReference type="Google" id="ProtNLM"/>
    </source>
</evidence>
<feature type="region of interest" description="Disordered" evidence="1">
    <location>
        <begin position="227"/>
        <end position="257"/>
    </location>
</feature>
<sequence length="257" mass="27424">MLSVSSKPFALILGPSLSAASPAAFEAGFRRMGLKPERAVGDGDATPRYRLHFGGVAATIARAGEAELAEADPHDPATSSLATSLPADWRAGGGCWALWCDEEATSVQAPAMRASFQMMVLLLDLFDASHVFWPPARLWSDAPQFRAAMAEMLVSGMPPVLHLVAFRRGEKGGEAVVRTRGLMLFAGQEIEAPIPAGWTIADLVKRVARLALDLMLNGPLLEAQETRGLQPGETVRLRPPDRGDATPTVRAEFGRGG</sequence>
<dbReference type="EMBL" id="FZPA01000001">
    <property type="protein sequence ID" value="SNS32622.1"/>
    <property type="molecule type" value="Genomic_DNA"/>
</dbReference>
<dbReference type="AlphaFoldDB" id="A0A239DLB4"/>
<dbReference type="Proteomes" id="UP000198339">
    <property type="component" value="Unassembled WGS sequence"/>
</dbReference>
<feature type="chain" id="PRO_5012579542" description="DUF4261 domain-containing protein" evidence="2">
    <location>
        <begin position="21"/>
        <end position="257"/>
    </location>
</feature>
<reference evidence="3 4" key="1">
    <citation type="submission" date="2017-06" db="EMBL/GenBank/DDBJ databases">
        <authorList>
            <person name="Kim H.J."/>
            <person name="Triplett B.A."/>
        </authorList>
    </citation>
    <scope>NUCLEOTIDE SEQUENCE [LARGE SCALE GENOMIC DNA]</scope>
    <source>
        <strain evidence="3 4">DS15</strain>
    </source>
</reference>
<gene>
    <name evidence="3" type="ORF">SAMN06295955_101306</name>
</gene>
<feature type="signal peptide" evidence="2">
    <location>
        <begin position="1"/>
        <end position="20"/>
    </location>
</feature>
<feature type="compositionally biased region" description="Basic and acidic residues" evidence="1">
    <location>
        <begin position="235"/>
        <end position="244"/>
    </location>
</feature>